<organism evidence="1 2">
    <name type="scientific">Segatella copri DSM 18205</name>
    <dbReference type="NCBI Taxonomy" id="537011"/>
    <lineage>
        <taxon>Bacteria</taxon>
        <taxon>Pseudomonadati</taxon>
        <taxon>Bacteroidota</taxon>
        <taxon>Bacteroidia</taxon>
        <taxon>Bacteroidales</taxon>
        <taxon>Prevotellaceae</taxon>
        <taxon>Segatella</taxon>
    </lineage>
</organism>
<dbReference type="HOGENOM" id="CLU_2131185_0_0_10"/>
<comment type="caution">
    <text evidence="1">The sequence shown here is derived from an EMBL/GenBank/DDBJ whole genome shotgun (WGS) entry which is preliminary data.</text>
</comment>
<dbReference type="PaxDb" id="537011-PREVCOP_04966"/>
<sequence>MRKILVADFVLRLFYRIVARTKVYKSKSDYQEWKEKAQGRLSVDKTISPEPVFTSVRDKKCCHVLMIFVSQTFHQNPIGINTYCHRFFLGKCLREGEINKKKKVYPFAHCVEQ</sequence>
<accession>D1PCN2</accession>
<dbReference type="Proteomes" id="UP000004477">
    <property type="component" value="Unassembled WGS sequence"/>
</dbReference>
<dbReference type="AlphaFoldDB" id="D1PCN2"/>
<reference evidence="1" key="1">
    <citation type="submission" date="2009-11" db="EMBL/GenBank/DDBJ databases">
        <authorList>
            <person name="Weinstock G."/>
            <person name="Sodergren E."/>
            <person name="Clifton S."/>
            <person name="Fulton L."/>
            <person name="Fulton B."/>
            <person name="Courtney L."/>
            <person name="Fronick C."/>
            <person name="Harrison M."/>
            <person name="Strong C."/>
            <person name="Farmer C."/>
            <person name="Delahaunty K."/>
            <person name="Markovic C."/>
            <person name="Hall O."/>
            <person name="Minx P."/>
            <person name="Tomlinson C."/>
            <person name="Mitreva M."/>
            <person name="Nelson J."/>
            <person name="Hou S."/>
            <person name="Wollam A."/>
            <person name="Pepin K.H."/>
            <person name="Johnson M."/>
            <person name="Bhonagiri V."/>
            <person name="Nash W.E."/>
            <person name="Warren W."/>
            <person name="Chinwalla A."/>
            <person name="Mardis E.R."/>
            <person name="Wilson R.K."/>
        </authorList>
    </citation>
    <scope>NUCLEOTIDE SEQUENCE [LARGE SCALE GENOMIC DNA]</scope>
    <source>
        <strain evidence="1">DSM 18205</strain>
    </source>
</reference>
<protein>
    <submittedName>
        <fullName evidence="1">Uncharacterized protein</fullName>
    </submittedName>
</protein>
<gene>
    <name evidence="1" type="ORF">PREVCOP_04966</name>
</gene>
<proteinExistence type="predicted"/>
<keyword evidence="2" id="KW-1185">Reference proteome</keyword>
<evidence type="ECO:0000313" key="1">
    <source>
        <dbReference type="EMBL" id="EFB35684.1"/>
    </source>
</evidence>
<evidence type="ECO:0000313" key="2">
    <source>
        <dbReference type="Proteomes" id="UP000004477"/>
    </source>
</evidence>
<name>D1PCN2_9BACT</name>
<dbReference type="EMBL" id="ACBX02000014">
    <property type="protein sequence ID" value="EFB35684.1"/>
    <property type="molecule type" value="Genomic_DNA"/>
</dbReference>